<keyword evidence="3 10" id="KW-0963">Cytoplasm</keyword>
<dbReference type="STRING" id="29542.A6070_12605"/>
<keyword evidence="6 10" id="KW-0229">DNA integration</keyword>
<dbReference type="PROSITE" id="PS51900">
    <property type="entry name" value="CB"/>
    <property type="match status" value="1"/>
</dbReference>
<evidence type="ECO:0000256" key="9">
    <source>
        <dbReference type="ARBA" id="ARBA00023306"/>
    </source>
</evidence>
<dbReference type="NCBIfam" id="TIGR02224">
    <property type="entry name" value="recomb_XerC"/>
    <property type="match status" value="1"/>
</dbReference>
<name>A0A1L3GEB0_SYNAC</name>
<dbReference type="InterPro" id="IPR010998">
    <property type="entry name" value="Integrase_recombinase_N"/>
</dbReference>
<dbReference type="SUPFAM" id="SSF56349">
    <property type="entry name" value="DNA breaking-rejoining enzymes"/>
    <property type="match status" value="1"/>
</dbReference>
<dbReference type="InterPro" id="IPR050090">
    <property type="entry name" value="Tyrosine_recombinase_XerCD"/>
</dbReference>
<feature type="active site" evidence="10">
    <location>
        <position position="150"/>
    </location>
</feature>
<organism evidence="14 15">
    <name type="scientific">Syntrophotalea acetylenica</name>
    <name type="common">Pelobacter acetylenicus</name>
    <dbReference type="NCBI Taxonomy" id="29542"/>
    <lineage>
        <taxon>Bacteria</taxon>
        <taxon>Pseudomonadati</taxon>
        <taxon>Thermodesulfobacteriota</taxon>
        <taxon>Desulfuromonadia</taxon>
        <taxon>Desulfuromonadales</taxon>
        <taxon>Syntrophotaleaceae</taxon>
        <taxon>Syntrophotalea</taxon>
    </lineage>
</organism>
<dbReference type="NCBIfam" id="NF040815">
    <property type="entry name" value="recomb_XerA_Arch"/>
    <property type="match status" value="1"/>
</dbReference>
<keyword evidence="5 10" id="KW-0159">Chromosome partition</keyword>
<evidence type="ECO:0000256" key="11">
    <source>
        <dbReference type="NCBIfam" id="TIGR02224"/>
    </source>
</evidence>
<evidence type="ECO:0000256" key="7">
    <source>
        <dbReference type="ARBA" id="ARBA00023125"/>
    </source>
</evidence>
<feature type="domain" description="Tyr recombinase" evidence="12">
    <location>
        <begin position="110"/>
        <end position="289"/>
    </location>
</feature>
<dbReference type="SUPFAM" id="SSF47823">
    <property type="entry name" value="lambda integrase-like, N-terminal domain"/>
    <property type="match status" value="1"/>
</dbReference>
<evidence type="ECO:0000259" key="12">
    <source>
        <dbReference type="PROSITE" id="PS51898"/>
    </source>
</evidence>
<comment type="subunit">
    <text evidence="10">Forms a cyclic heterotetrameric complex composed of two molecules of XerC and two molecules of XerD.</text>
</comment>
<dbReference type="HAMAP" id="MF_01808">
    <property type="entry name" value="Recomb_XerC_XerD"/>
    <property type="match status" value="1"/>
</dbReference>
<keyword evidence="15" id="KW-1185">Reference proteome</keyword>
<evidence type="ECO:0000259" key="13">
    <source>
        <dbReference type="PROSITE" id="PS51900"/>
    </source>
</evidence>
<dbReference type="Pfam" id="PF02899">
    <property type="entry name" value="Phage_int_SAM_1"/>
    <property type="match status" value="1"/>
</dbReference>
<evidence type="ECO:0000256" key="2">
    <source>
        <dbReference type="ARBA" id="ARBA00006657"/>
    </source>
</evidence>
<feature type="active site" evidence="10">
    <location>
        <position position="174"/>
    </location>
</feature>
<dbReference type="Gene3D" id="1.10.150.130">
    <property type="match status" value="1"/>
</dbReference>
<dbReference type="GO" id="GO:0003677">
    <property type="term" value="F:DNA binding"/>
    <property type="evidence" value="ECO:0007669"/>
    <property type="project" value="UniProtKB-UniRule"/>
</dbReference>
<keyword evidence="4 10" id="KW-0132">Cell division</keyword>
<comment type="function">
    <text evidence="10">Site-specific tyrosine recombinase, which acts by catalyzing the cutting and rejoining of the recombining DNA molecules. The XerC-XerD complex is essential to convert dimers of the bacterial chromosome into monomers to permit their segregation at cell division. It also contributes to the segregational stability of plasmids.</text>
</comment>
<evidence type="ECO:0000256" key="8">
    <source>
        <dbReference type="ARBA" id="ARBA00023172"/>
    </source>
</evidence>
<evidence type="ECO:0000256" key="5">
    <source>
        <dbReference type="ARBA" id="ARBA00022829"/>
    </source>
</evidence>
<evidence type="ECO:0000256" key="1">
    <source>
        <dbReference type="ARBA" id="ARBA00004496"/>
    </source>
</evidence>
<feature type="active site" evidence="10">
    <location>
        <position position="244"/>
    </location>
</feature>
<proteinExistence type="inferred from homology"/>
<dbReference type="GO" id="GO:0051301">
    <property type="term" value="P:cell division"/>
    <property type="evidence" value="ECO:0007669"/>
    <property type="project" value="UniProtKB-UniRule"/>
</dbReference>
<dbReference type="NCBIfam" id="NF001399">
    <property type="entry name" value="PRK00283.1"/>
    <property type="match status" value="1"/>
</dbReference>
<dbReference type="PROSITE" id="PS51898">
    <property type="entry name" value="TYR_RECOMBINASE"/>
    <property type="match status" value="1"/>
</dbReference>
<evidence type="ECO:0000256" key="6">
    <source>
        <dbReference type="ARBA" id="ARBA00022908"/>
    </source>
</evidence>
<dbReference type="EMBL" id="CP015518">
    <property type="protein sequence ID" value="APG24284.1"/>
    <property type="molecule type" value="Genomic_DNA"/>
</dbReference>
<dbReference type="GO" id="GO:0005737">
    <property type="term" value="C:cytoplasm"/>
    <property type="evidence" value="ECO:0007669"/>
    <property type="project" value="UniProtKB-SubCell"/>
</dbReference>
<keyword evidence="8 10" id="KW-0233">DNA recombination</keyword>
<comment type="similarity">
    <text evidence="2 10">Belongs to the 'phage' integrase family. XerC subfamily.</text>
</comment>
<dbReference type="InterPro" id="IPR004107">
    <property type="entry name" value="Integrase_SAM-like_N"/>
</dbReference>
<evidence type="ECO:0000313" key="15">
    <source>
        <dbReference type="Proteomes" id="UP000182264"/>
    </source>
</evidence>
<dbReference type="InterPro" id="IPR013762">
    <property type="entry name" value="Integrase-like_cat_sf"/>
</dbReference>
<dbReference type="GO" id="GO:0006313">
    <property type="term" value="P:DNA transposition"/>
    <property type="evidence" value="ECO:0007669"/>
    <property type="project" value="UniProtKB-UniRule"/>
</dbReference>
<feature type="active site" evidence="10">
    <location>
        <position position="267"/>
    </location>
</feature>
<dbReference type="OrthoDB" id="9801717at2"/>
<gene>
    <name evidence="10" type="primary">xerC</name>
    <name evidence="14" type="ORF">A7E75_03970</name>
</gene>
<feature type="domain" description="Core-binding (CB)" evidence="13">
    <location>
        <begin position="1"/>
        <end position="89"/>
    </location>
</feature>
<dbReference type="Gene3D" id="1.10.443.10">
    <property type="entry name" value="Intergrase catalytic core"/>
    <property type="match status" value="1"/>
</dbReference>
<dbReference type="GO" id="GO:0007059">
    <property type="term" value="P:chromosome segregation"/>
    <property type="evidence" value="ECO:0007669"/>
    <property type="project" value="UniProtKB-UniRule"/>
</dbReference>
<evidence type="ECO:0000313" key="14">
    <source>
        <dbReference type="EMBL" id="APG24284.1"/>
    </source>
</evidence>
<dbReference type="RefSeq" id="WP_072286124.1">
    <property type="nucleotide sequence ID" value="NZ_CP015455.1"/>
</dbReference>
<dbReference type="InterPro" id="IPR011931">
    <property type="entry name" value="Recomb_XerC"/>
</dbReference>
<accession>A0A1L3GEB0</accession>
<keyword evidence="7 10" id="KW-0238">DNA-binding</keyword>
<dbReference type="CDD" id="cd00798">
    <property type="entry name" value="INT_XerDC_C"/>
    <property type="match status" value="1"/>
</dbReference>
<dbReference type="InterPro" id="IPR044068">
    <property type="entry name" value="CB"/>
</dbReference>
<dbReference type="InterPro" id="IPR023009">
    <property type="entry name" value="Tyrosine_recombinase_XerC/XerD"/>
</dbReference>
<dbReference type="KEGG" id="pace:A6070_12605"/>
<dbReference type="AlphaFoldDB" id="A0A1L3GEB0"/>
<protein>
    <recommendedName>
        <fullName evidence="10 11">Tyrosine recombinase XerC</fullName>
    </recommendedName>
</protein>
<sequence>MDRSIDRFCCYLEIERNLSVHTLRAYRHDLLEFLRFVKSQTDTDAGPVTPERVDVLLLRRYLARLHKRNCRTTIGRKLSAIRSFFRYLVRQGALQVNPAETVATPRRERYLPKVLTVDEMFALIQAAASDEPLTVRDRAILELFYSSGLRVGELAALDVGHVDLVEGLVRVRGKGDKERIVPVGRMARQALDRYLVARGAPRQDQPLFLNYRGERLSARSIERNLKKWLLHAGILKDASPHALRHSFATHLLDGGADLRAIQELLGHASLSTTQKYTQVSLDRLMDVYDRAHPRSRGKS</sequence>
<keyword evidence="9 10" id="KW-0131">Cell cycle</keyword>
<feature type="active site" description="O-(3'-phospho-DNA)-tyrosine intermediate" evidence="10">
    <location>
        <position position="276"/>
    </location>
</feature>
<evidence type="ECO:0000256" key="4">
    <source>
        <dbReference type="ARBA" id="ARBA00022618"/>
    </source>
</evidence>
<evidence type="ECO:0000256" key="10">
    <source>
        <dbReference type="HAMAP-Rule" id="MF_01808"/>
    </source>
</evidence>
<dbReference type="GO" id="GO:0009037">
    <property type="term" value="F:tyrosine-based site-specific recombinase activity"/>
    <property type="evidence" value="ECO:0007669"/>
    <property type="project" value="UniProtKB-UniRule"/>
</dbReference>
<dbReference type="PANTHER" id="PTHR30349:SF77">
    <property type="entry name" value="TYROSINE RECOMBINASE XERC"/>
    <property type="match status" value="1"/>
</dbReference>
<comment type="subcellular location">
    <subcellularLocation>
        <location evidence="1 10">Cytoplasm</location>
    </subcellularLocation>
</comment>
<dbReference type="InterPro" id="IPR002104">
    <property type="entry name" value="Integrase_catalytic"/>
</dbReference>
<evidence type="ECO:0000256" key="3">
    <source>
        <dbReference type="ARBA" id="ARBA00022490"/>
    </source>
</evidence>
<feature type="active site" evidence="10">
    <location>
        <position position="241"/>
    </location>
</feature>
<dbReference type="PANTHER" id="PTHR30349">
    <property type="entry name" value="PHAGE INTEGRASE-RELATED"/>
    <property type="match status" value="1"/>
</dbReference>
<dbReference type="InterPro" id="IPR011010">
    <property type="entry name" value="DNA_brk_join_enz"/>
</dbReference>
<dbReference type="Pfam" id="PF00589">
    <property type="entry name" value="Phage_integrase"/>
    <property type="match status" value="1"/>
</dbReference>
<dbReference type="Proteomes" id="UP000182264">
    <property type="component" value="Chromosome"/>
</dbReference>
<reference evidence="14 15" key="1">
    <citation type="journal article" date="2017" name="Genome Announc.">
        <title>Complete Genome Sequences of Two Acetylene-Fermenting Pelobacter acetylenicus Strains.</title>
        <authorList>
            <person name="Sutton J.M."/>
            <person name="Baesman S.M."/>
            <person name="Fierst J.L."/>
            <person name="Poret-Peterson A.T."/>
            <person name="Oremland R.S."/>
            <person name="Dunlap D.S."/>
            <person name="Akob D.M."/>
        </authorList>
    </citation>
    <scope>NUCLEOTIDE SEQUENCE [LARGE SCALE GENOMIC DNA]</scope>
    <source>
        <strain evidence="14 15">DSM 3247</strain>
    </source>
</reference>